<evidence type="ECO:0000313" key="2">
    <source>
        <dbReference type="EMBL" id="MCW3473929.1"/>
    </source>
</evidence>
<dbReference type="InterPro" id="IPR046981">
    <property type="entry name" value="G1P_cyt_trans"/>
</dbReference>
<dbReference type="Proteomes" id="UP001165679">
    <property type="component" value="Unassembled WGS sequence"/>
</dbReference>
<sequence>MKAVILAGGFGTRLSEETDLRPKPMVEIGGRPIIWHIMSIMAHHGLKDFYVALGYKGDYIKRYFLEQYNVSSDITIDLGTGATEVISPSPIDWRVHLIETGQATLTGGRIKRLQPQIGDATFMVTYGDGVSDVPLDRVIAHHRRSGKLATVTAVRPPARFGGLILNDEETAVDRFGEKSQVDAGWINGGFIVLEPGIFDYLKGDSSVLEVDLLERLAAEGQLAAYCHHGFWQCMDTLREKRMLEQLWDSGNPPWRVW</sequence>
<proteinExistence type="predicted"/>
<gene>
    <name evidence="2" type="primary">rfbF</name>
    <name evidence="2" type="ORF">OL599_05000</name>
</gene>
<dbReference type="CDD" id="cd02524">
    <property type="entry name" value="G1P_cytidylyltransferase"/>
    <property type="match status" value="1"/>
</dbReference>
<feature type="domain" description="Nucleotidyl transferase" evidence="1">
    <location>
        <begin position="2"/>
        <end position="231"/>
    </location>
</feature>
<dbReference type="GO" id="GO:0047343">
    <property type="term" value="F:glucose-1-phosphate cytidylyltransferase activity"/>
    <property type="evidence" value="ECO:0007669"/>
    <property type="project" value="UniProtKB-EC"/>
</dbReference>
<dbReference type="Gene3D" id="3.90.550.10">
    <property type="entry name" value="Spore Coat Polysaccharide Biosynthesis Protein SpsA, Chain A"/>
    <property type="match status" value="1"/>
</dbReference>
<comment type="caution">
    <text evidence="2">The sequence shown here is derived from an EMBL/GenBank/DDBJ whole genome shotgun (WGS) entry which is preliminary data.</text>
</comment>
<dbReference type="EMBL" id="JAPDNT010000002">
    <property type="protein sequence ID" value="MCW3473929.1"/>
    <property type="molecule type" value="Genomic_DNA"/>
</dbReference>
<dbReference type="NCBIfam" id="TIGR02623">
    <property type="entry name" value="G1P_cyt_trans"/>
    <property type="match status" value="1"/>
</dbReference>
<protein>
    <submittedName>
        <fullName evidence="2">Glucose-1-phosphate cytidylyltransferase</fullName>
        <ecNumber evidence="2">2.7.7.33</ecNumber>
    </submittedName>
</protein>
<evidence type="ECO:0000259" key="1">
    <source>
        <dbReference type="Pfam" id="PF00483"/>
    </source>
</evidence>
<dbReference type="RefSeq" id="WP_264712548.1">
    <property type="nucleotide sequence ID" value="NZ_JAPDNT010000002.1"/>
</dbReference>
<dbReference type="AlphaFoldDB" id="A0AA42CDI8"/>
<dbReference type="PANTHER" id="PTHR47183:SF1">
    <property type="entry name" value="GLUCOSE-1-PHOSPHATE CYTIDYLYLTRANSFERASE"/>
    <property type="match status" value="1"/>
</dbReference>
<evidence type="ECO:0000313" key="3">
    <source>
        <dbReference type="Proteomes" id="UP001165679"/>
    </source>
</evidence>
<dbReference type="SUPFAM" id="SSF53448">
    <property type="entry name" value="Nucleotide-diphospho-sugar transferases"/>
    <property type="match status" value="1"/>
</dbReference>
<keyword evidence="3" id="KW-1185">Reference proteome</keyword>
<reference evidence="2" key="1">
    <citation type="submission" date="2022-09" db="EMBL/GenBank/DDBJ databases">
        <title>Rhodovastum sp. nov. RN2-1 isolated from soil in Seongnam, South Korea.</title>
        <authorList>
            <person name="Le N.T."/>
        </authorList>
    </citation>
    <scope>NUCLEOTIDE SEQUENCE</scope>
    <source>
        <strain evidence="2">RN2-1</strain>
    </source>
</reference>
<dbReference type="InterPro" id="IPR013446">
    <property type="entry name" value="G1P_cyt_trans-like"/>
</dbReference>
<organism evidence="2 3">
    <name type="scientific">Limobrevibacterium gyesilva</name>
    <dbReference type="NCBI Taxonomy" id="2991712"/>
    <lineage>
        <taxon>Bacteria</taxon>
        <taxon>Pseudomonadati</taxon>
        <taxon>Pseudomonadota</taxon>
        <taxon>Alphaproteobacteria</taxon>
        <taxon>Acetobacterales</taxon>
        <taxon>Acetobacteraceae</taxon>
        <taxon>Limobrevibacterium</taxon>
    </lineage>
</organism>
<dbReference type="InterPro" id="IPR005835">
    <property type="entry name" value="NTP_transferase_dom"/>
</dbReference>
<dbReference type="InterPro" id="IPR029044">
    <property type="entry name" value="Nucleotide-diphossugar_trans"/>
</dbReference>
<accession>A0AA42CDI8</accession>
<name>A0AA42CDI8_9PROT</name>
<dbReference type="GO" id="GO:0009243">
    <property type="term" value="P:O antigen biosynthetic process"/>
    <property type="evidence" value="ECO:0007669"/>
    <property type="project" value="InterPro"/>
</dbReference>
<reference evidence="2" key="2">
    <citation type="submission" date="2022-10" db="EMBL/GenBank/DDBJ databases">
        <authorList>
            <person name="Trinh H.N."/>
        </authorList>
    </citation>
    <scope>NUCLEOTIDE SEQUENCE</scope>
    <source>
        <strain evidence="2">RN2-1</strain>
    </source>
</reference>
<keyword evidence="2" id="KW-0548">Nucleotidyltransferase</keyword>
<keyword evidence="2" id="KW-0808">Transferase</keyword>
<dbReference type="EC" id="2.7.7.33" evidence="2"/>
<dbReference type="Pfam" id="PF00483">
    <property type="entry name" value="NTP_transferase"/>
    <property type="match status" value="1"/>
</dbReference>
<dbReference type="PANTHER" id="PTHR47183">
    <property type="entry name" value="GLUCOSE-1-PHOSPHATE CYTIDYLYLTRANSFERASE-RELATED"/>
    <property type="match status" value="1"/>
</dbReference>